<dbReference type="RefSeq" id="WP_237444222.1">
    <property type="nucleotide sequence ID" value="NZ_CAKLPX010000001.1"/>
</dbReference>
<dbReference type="InterPro" id="IPR009731">
    <property type="entry name" value="P-like"/>
</dbReference>
<name>A0ABN8EGW3_9GAMM</name>
<accession>A0ABN8EGW3</accession>
<dbReference type="EMBL" id="CAKLPX010000001">
    <property type="protein sequence ID" value="CAH0991577.1"/>
    <property type="molecule type" value="Genomic_DNA"/>
</dbReference>
<dbReference type="Proteomes" id="UP000838100">
    <property type="component" value="Unassembled WGS sequence"/>
</dbReference>
<keyword evidence="3" id="KW-1185">Reference proteome</keyword>
<reference evidence="2" key="1">
    <citation type="submission" date="2021-12" db="EMBL/GenBank/DDBJ databases">
        <authorList>
            <person name="Rodrigo-Torres L."/>
            <person name="Arahal R. D."/>
            <person name="Lucena T."/>
        </authorList>
    </citation>
    <scope>NUCLEOTIDE SEQUENCE</scope>
    <source>
        <strain evidence="2">CECT 8267</strain>
    </source>
</reference>
<feature type="region of interest" description="Disordered" evidence="1">
    <location>
        <begin position="1"/>
        <end position="30"/>
    </location>
</feature>
<gene>
    <name evidence="2" type="ORF">SIN8267_01686</name>
</gene>
<feature type="compositionally biased region" description="Basic and acidic residues" evidence="1">
    <location>
        <begin position="14"/>
        <end position="27"/>
    </location>
</feature>
<evidence type="ECO:0000313" key="3">
    <source>
        <dbReference type="Proteomes" id="UP000838100"/>
    </source>
</evidence>
<evidence type="ECO:0000256" key="1">
    <source>
        <dbReference type="SAM" id="MobiDB-lite"/>
    </source>
</evidence>
<organism evidence="2 3">
    <name type="scientific">Sinobacterium norvegicum</name>
    <dbReference type="NCBI Taxonomy" id="1641715"/>
    <lineage>
        <taxon>Bacteria</taxon>
        <taxon>Pseudomonadati</taxon>
        <taxon>Pseudomonadota</taxon>
        <taxon>Gammaproteobacteria</taxon>
        <taxon>Cellvibrionales</taxon>
        <taxon>Spongiibacteraceae</taxon>
        <taxon>Sinobacterium</taxon>
    </lineage>
</organism>
<evidence type="ECO:0008006" key="4">
    <source>
        <dbReference type="Google" id="ProtNLM"/>
    </source>
</evidence>
<feature type="compositionally biased region" description="Polar residues" evidence="1">
    <location>
        <begin position="1"/>
        <end position="13"/>
    </location>
</feature>
<dbReference type="Pfam" id="PF06992">
    <property type="entry name" value="Phage_lambda_P"/>
    <property type="match status" value="1"/>
</dbReference>
<comment type="caution">
    <text evidence="2">The sequence shown here is derived from an EMBL/GenBank/DDBJ whole genome shotgun (WGS) entry which is preliminary data.</text>
</comment>
<sequence length="214" mass="24040">MSKNTPTQAGQKTSEAKVSDSDQRQSADKGQVVAAVNQMFAELEVVYHNQFRNAFPSPEKLHYAKKLWFSNLSHLSPDTIIQATHQAIRSSDFLPTVHGILKYCDALDSHGLPNARSAYIEACNASKPRRDHPWSHPAVYFAGQDSDWFFLESSSEQKAFPVFKSHYDKLCERVRSGEDLVVNPTPALPASINRPLNSEQRREALDKLKQDTGL</sequence>
<protein>
    <recommendedName>
        <fullName evidence="4">Replicative helicase inhibitor G39P N-terminal domain-containing protein</fullName>
    </recommendedName>
</protein>
<proteinExistence type="predicted"/>
<evidence type="ECO:0000313" key="2">
    <source>
        <dbReference type="EMBL" id="CAH0991577.1"/>
    </source>
</evidence>